<comment type="caution">
    <text evidence="2">The sequence shown here is derived from an EMBL/GenBank/DDBJ whole genome shotgun (WGS) entry which is preliminary data.</text>
</comment>
<evidence type="ECO:0000313" key="2">
    <source>
        <dbReference type="EMBL" id="KAG7096078.1"/>
    </source>
</evidence>
<feature type="signal peptide" evidence="1">
    <location>
        <begin position="1"/>
        <end position="16"/>
    </location>
</feature>
<dbReference type="OrthoDB" id="3199698at2759"/>
<accession>A0A9P7UWT9</accession>
<dbReference type="Pfam" id="PF18759">
    <property type="entry name" value="Plavaka"/>
    <property type="match status" value="1"/>
</dbReference>
<dbReference type="EMBL" id="CM032183">
    <property type="protein sequence ID" value="KAG7096078.1"/>
    <property type="molecule type" value="Genomic_DNA"/>
</dbReference>
<reference evidence="2" key="1">
    <citation type="journal article" date="2021" name="Genome Biol. Evol.">
        <title>The assembled and annotated genome of the fairy-ring fungus Marasmius oreades.</title>
        <authorList>
            <person name="Hiltunen M."/>
            <person name="Ament-Velasquez S.L."/>
            <person name="Johannesson H."/>
        </authorList>
    </citation>
    <scope>NUCLEOTIDE SEQUENCE</scope>
    <source>
        <strain evidence="2">03SP1</strain>
    </source>
</reference>
<dbReference type="AlphaFoldDB" id="A0A9P7UWT9"/>
<sequence length="593" mass="68276">MHFLILTLSCSPVSIALNASRLSDLLIGGGGGEHHFETHQHFRADHYNIHGRPVPADKSPESIPEPPIHLPQAWYPFDKRSTFDWSHFFYIELKASNGKINKALDILQAQLLEVGGGQTPFRNTKDLYAAIDSIREENTPWITYNVKYTGELPDNPPLWMMEVYEFCVHDTLNVLIEQLKTEAFRDQFNYTPYREWNTRNERIYSNLLSGDWIWDTADKISRDPELSRITNGAMLVPIILGSDKTTVSVGTGHQEYHPAYISPGNLTNIAQRAHGNSVLPFMFFAIPRTNQNDRKSEIFHTFCHRLYHYSLFMALKPLWLHMTTPILLKCPDGHYWQVVFQLGPYIGDYLEQTYLACIVQGWCPKCMARPENLDGVDENGDRAFARTYGYRQAFVQGDKRKVWREFGQRTDVSPFTDQFPRADIHVLLTPDLLHQIIKGTFKDHIVTWICSYILEAYGKDGNQILKDINRRISAVPAFPGDDSKALLKVYIAAVAGYIPHEMVKALSSFMHLYYIARKNEINTHDLDQFYQYLQAYHKYRAAFITYGTCETISLSRQHSLVHYEESIHQFGSPNGLCSSITESKHIKAVKEPW</sequence>
<feature type="chain" id="PRO_5040279800" evidence="1">
    <location>
        <begin position="17"/>
        <end position="593"/>
    </location>
</feature>
<dbReference type="Proteomes" id="UP001049176">
    <property type="component" value="Chromosome 3"/>
</dbReference>
<dbReference type="RefSeq" id="XP_043012548.1">
    <property type="nucleotide sequence ID" value="XM_043151453.1"/>
</dbReference>
<evidence type="ECO:0000256" key="1">
    <source>
        <dbReference type="SAM" id="SignalP"/>
    </source>
</evidence>
<protein>
    <submittedName>
        <fullName evidence="2">Uncharacterized protein</fullName>
    </submittedName>
</protein>
<gene>
    <name evidence="2" type="ORF">E1B28_006759</name>
</gene>
<keyword evidence="1" id="KW-0732">Signal</keyword>
<proteinExistence type="predicted"/>
<dbReference type="InterPro" id="IPR041078">
    <property type="entry name" value="Plavaka"/>
</dbReference>
<organism evidence="2 3">
    <name type="scientific">Marasmius oreades</name>
    <name type="common">fairy-ring Marasmius</name>
    <dbReference type="NCBI Taxonomy" id="181124"/>
    <lineage>
        <taxon>Eukaryota</taxon>
        <taxon>Fungi</taxon>
        <taxon>Dikarya</taxon>
        <taxon>Basidiomycota</taxon>
        <taxon>Agaricomycotina</taxon>
        <taxon>Agaricomycetes</taxon>
        <taxon>Agaricomycetidae</taxon>
        <taxon>Agaricales</taxon>
        <taxon>Marasmiineae</taxon>
        <taxon>Marasmiaceae</taxon>
        <taxon>Marasmius</taxon>
    </lineage>
</organism>
<evidence type="ECO:0000313" key="3">
    <source>
        <dbReference type="Proteomes" id="UP001049176"/>
    </source>
</evidence>
<keyword evidence="3" id="KW-1185">Reference proteome</keyword>
<name>A0A9P7UWT9_9AGAR</name>
<dbReference type="GeneID" id="66075835"/>
<dbReference type="KEGG" id="more:E1B28_006759"/>